<evidence type="ECO:0000313" key="2">
    <source>
        <dbReference type="WBParaSite" id="nRc.2.0.1.t12164-RA"/>
    </source>
</evidence>
<evidence type="ECO:0000313" key="1">
    <source>
        <dbReference type="Proteomes" id="UP000887565"/>
    </source>
</evidence>
<protein>
    <submittedName>
        <fullName evidence="2">Uncharacterized protein</fullName>
    </submittedName>
</protein>
<organism evidence="1 2">
    <name type="scientific">Romanomermis culicivorax</name>
    <name type="common">Nematode worm</name>
    <dbReference type="NCBI Taxonomy" id="13658"/>
    <lineage>
        <taxon>Eukaryota</taxon>
        <taxon>Metazoa</taxon>
        <taxon>Ecdysozoa</taxon>
        <taxon>Nematoda</taxon>
        <taxon>Enoplea</taxon>
        <taxon>Dorylaimia</taxon>
        <taxon>Mermithida</taxon>
        <taxon>Mermithoidea</taxon>
        <taxon>Mermithidae</taxon>
        <taxon>Romanomermis</taxon>
    </lineage>
</organism>
<proteinExistence type="predicted"/>
<sequence>MVMLLQNKKYNETSKILMIDSNCVKNNGNKLALAIVFNKIEIFAYFGSKLSKIIGSEHSSTAFS</sequence>
<reference evidence="2" key="1">
    <citation type="submission" date="2022-11" db="UniProtKB">
        <authorList>
            <consortium name="WormBaseParasite"/>
        </authorList>
    </citation>
    <scope>IDENTIFICATION</scope>
</reference>
<accession>A0A915ID95</accession>
<keyword evidence="1" id="KW-1185">Reference proteome</keyword>
<name>A0A915ID95_ROMCU</name>
<dbReference type="WBParaSite" id="nRc.2.0.1.t12164-RA">
    <property type="protein sequence ID" value="nRc.2.0.1.t12164-RA"/>
    <property type="gene ID" value="nRc.2.0.1.g12164"/>
</dbReference>
<dbReference type="Proteomes" id="UP000887565">
    <property type="component" value="Unplaced"/>
</dbReference>
<dbReference type="AlphaFoldDB" id="A0A915ID95"/>